<comment type="catalytic activity">
    <reaction evidence="1">
        <text>[(1-&gt;4)-beta-D-mannuronosyl](n) = [alginate](n)</text>
        <dbReference type="Rhea" id="RHEA:45572"/>
        <dbReference type="Rhea" id="RHEA-COMP:11264"/>
        <dbReference type="Rhea" id="RHEA-COMP:11270"/>
        <dbReference type="ChEBI" id="CHEBI:58187"/>
        <dbReference type="ChEBI" id="CHEBI:85311"/>
        <dbReference type="EC" id="5.1.3.37"/>
    </reaction>
</comment>
<comment type="pathway">
    <text evidence="2">Glycan biosynthesis; alginate biosynthesis.</text>
</comment>
<keyword evidence="10" id="KW-1185">Reference proteome</keyword>
<gene>
    <name evidence="9" type="ORF">RYS15_00795</name>
</gene>
<dbReference type="InterPro" id="IPR022442">
    <property type="entry name" value="SO_2930-like_dom"/>
</dbReference>
<evidence type="ECO:0000256" key="6">
    <source>
        <dbReference type="ARBA" id="ARBA00023235"/>
    </source>
</evidence>
<dbReference type="InterPro" id="IPR039448">
    <property type="entry name" value="Beta_helix"/>
</dbReference>
<evidence type="ECO:0000259" key="8">
    <source>
        <dbReference type="Pfam" id="PF13229"/>
    </source>
</evidence>
<evidence type="ECO:0000256" key="7">
    <source>
        <dbReference type="SAM" id="SignalP"/>
    </source>
</evidence>
<comment type="caution">
    <text evidence="9">The sequence shown here is derived from an EMBL/GenBank/DDBJ whole genome shotgun (WGS) entry which is preliminary data.</text>
</comment>
<evidence type="ECO:0000256" key="4">
    <source>
        <dbReference type="ARBA" id="ARBA00012124"/>
    </source>
</evidence>
<reference evidence="9 10" key="1">
    <citation type="submission" date="2023-10" db="EMBL/GenBank/DDBJ databases">
        <title>Characteristics and mechanism of a salt-tolerant marine origin heterotrophic nitrifying- aerobic denitrifying bacteria Marinobacter xestospongiae HN1.</title>
        <authorList>
            <person name="Qi R."/>
        </authorList>
    </citation>
    <scope>NUCLEOTIDE SEQUENCE [LARGE SCALE GENOMIC DNA]</scope>
    <source>
        <strain evidence="9 10">HN1</strain>
    </source>
</reference>
<dbReference type="Pfam" id="PF13229">
    <property type="entry name" value="Beta_helix"/>
    <property type="match status" value="1"/>
</dbReference>
<feature type="chain" id="PRO_5045175176" description="mannuronan 5-epimerase" evidence="7">
    <location>
        <begin position="24"/>
        <end position="496"/>
    </location>
</feature>
<evidence type="ECO:0000256" key="5">
    <source>
        <dbReference type="ARBA" id="ARBA00022841"/>
    </source>
</evidence>
<protein>
    <recommendedName>
        <fullName evidence="4">mannuronan 5-epimerase</fullName>
        <ecNumber evidence="4">5.1.3.37</ecNumber>
    </recommendedName>
</protein>
<dbReference type="PROSITE" id="PS51257">
    <property type="entry name" value="PROKAR_LIPOPROTEIN"/>
    <property type="match status" value="1"/>
</dbReference>
<name>A0ABU3VSE9_9GAMM</name>
<dbReference type="Proteomes" id="UP001269819">
    <property type="component" value="Unassembled WGS sequence"/>
</dbReference>
<proteinExistence type="inferred from homology"/>
<evidence type="ECO:0000256" key="1">
    <source>
        <dbReference type="ARBA" id="ARBA00001550"/>
    </source>
</evidence>
<dbReference type="RefSeq" id="WP_316972192.1">
    <property type="nucleotide sequence ID" value="NZ_JAWIIJ010000001.1"/>
</dbReference>
<feature type="domain" description="Right handed beta helix" evidence="8">
    <location>
        <begin position="117"/>
        <end position="303"/>
    </location>
</feature>
<evidence type="ECO:0000256" key="2">
    <source>
        <dbReference type="ARBA" id="ARBA00005182"/>
    </source>
</evidence>
<dbReference type="EMBL" id="JAWIIJ010000001">
    <property type="protein sequence ID" value="MDV2077194.1"/>
    <property type="molecule type" value="Genomic_DNA"/>
</dbReference>
<evidence type="ECO:0000313" key="10">
    <source>
        <dbReference type="Proteomes" id="UP001269819"/>
    </source>
</evidence>
<dbReference type="SMART" id="SM00710">
    <property type="entry name" value="PbH1"/>
    <property type="match status" value="8"/>
</dbReference>
<accession>A0ABU3VSE9</accession>
<dbReference type="InterPro" id="IPR006626">
    <property type="entry name" value="PbH1"/>
</dbReference>
<evidence type="ECO:0000313" key="9">
    <source>
        <dbReference type="EMBL" id="MDV2077194.1"/>
    </source>
</evidence>
<dbReference type="EC" id="5.1.3.37" evidence="4"/>
<organism evidence="9 10">
    <name type="scientific">Marinobacter xestospongiae</name>
    <dbReference type="NCBI Taxonomy" id="994319"/>
    <lineage>
        <taxon>Bacteria</taxon>
        <taxon>Pseudomonadati</taxon>
        <taxon>Pseudomonadota</taxon>
        <taxon>Gammaproteobacteria</taxon>
        <taxon>Pseudomonadales</taxon>
        <taxon>Marinobacteraceae</taxon>
        <taxon>Marinobacter</taxon>
    </lineage>
</organism>
<dbReference type="Gene3D" id="2.160.20.10">
    <property type="entry name" value="Single-stranded right-handed beta-helix, Pectin lyase-like"/>
    <property type="match status" value="1"/>
</dbReference>
<keyword evidence="7" id="KW-0732">Signal</keyword>
<dbReference type="SUPFAM" id="SSF51126">
    <property type="entry name" value="Pectin lyase-like"/>
    <property type="match status" value="1"/>
</dbReference>
<sequence length="496" mass="51715">MRRPNSRTLFLMSTGLLTGVLLAGCGGSSDSSDGPSFPAGAIMLPAENLTQAAKEAFINAESGDVIVFPEGRFELADTLTFDGDPDGDGSSLQGITILGYGKDETILDFSASAGGDGLFIQNGVDVTIKNLGVYEAANNAIKLKDTNGIHIKSVATVWEGELNEENGAYGLYPVECENILIEDSYVRGSADAGVYVGQSSHIVVRRNTAVENVAGIEIENSVNADVYDNVATGNTGGILVFDLPIGNERYGSTVRVFDNDITANNTTNFANSSDFAAGVHIVPPGTGVILLSSSDVEVYHNTIADHDTTSVTITSYFIADEQLNYANPTYTDIIDDGWEPVPRNVSIHDNQISNSGANPRGDLIEDIILGYQAGGVTVPAILYDGIGELLANAGADSTTTGAPFAAEDAICARDNGGVSHGQIYLTDPTDPDAFDTTDPQNPVPAPQLLYEAAQAEILACDQPHGRLPASSATIAGQAYGCGSAETGDPSAASCNL</sequence>
<evidence type="ECO:0000256" key="3">
    <source>
        <dbReference type="ARBA" id="ARBA00010085"/>
    </source>
</evidence>
<keyword evidence="5" id="KW-0016">Alginate biosynthesis</keyword>
<feature type="signal peptide" evidence="7">
    <location>
        <begin position="1"/>
        <end position="23"/>
    </location>
</feature>
<keyword evidence="6" id="KW-0413">Isomerase</keyword>
<dbReference type="InterPro" id="IPR012334">
    <property type="entry name" value="Pectin_lyas_fold"/>
</dbReference>
<comment type="similarity">
    <text evidence="3">Belongs to the D-mannuronate C5-epimerase family.</text>
</comment>
<dbReference type="InterPro" id="IPR011050">
    <property type="entry name" value="Pectin_lyase_fold/virulence"/>
</dbReference>
<dbReference type="NCBIfam" id="TIGR03805">
    <property type="entry name" value="beta_helix_1"/>
    <property type="match status" value="1"/>
</dbReference>